<dbReference type="PANTHER" id="PTHR27002:SF851">
    <property type="entry name" value="G-TYPE LECTIN S-RECEPTOR-LIKE SERINE_THREONINE-PROTEIN KINASE SD1-1"/>
    <property type="match status" value="1"/>
</dbReference>
<dbReference type="Gene3D" id="1.10.510.10">
    <property type="entry name" value="Transferase(Phosphotransferase) domain 1"/>
    <property type="match status" value="1"/>
</dbReference>
<dbReference type="InterPro" id="IPR011009">
    <property type="entry name" value="Kinase-like_dom_sf"/>
</dbReference>
<keyword evidence="1" id="KW-0723">Serine/threonine-protein kinase</keyword>
<evidence type="ECO:0000256" key="2">
    <source>
        <dbReference type="ARBA" id="ARBA00022679"/>
    </source>
</evidence>
<evidence type="ECO:0000256" key="4">
    <source>
        <dbReference type="ARBA" id="ARBA00022777"/>
    </source>
</evidence>
<feature type="domain" description="Protein kinase" evidence="7">
    <location>
        <begin position="1"/>
        <end position="199"/>
    </location>
</feature>
<comment type="caution">
    <text evidence="8">The sequence shown here is derived from an EMBL/GenBank/DDBJ whole genome shotgun (WGS) entry which is preliminary data.</text>
</comment>
<evidence type="ECO:0000256" key="5">
    <source>
        <dbReference type="ARBA" id="ARBA00022840"/>
    </source>
</evidence>
<dbReference type="PROSITE" id="PS50011">
    <property type="entry name" value="PROTEIN_KINASE_DOM"/>
    <property type="match status" value="1"/>
</dbReference>
<keyword evidence="3" id="KW-0547">Nucleotide-binding</keyword>
<protein>
    <recommendedName>
        <fullName evidence="7">Protein kinase domain-containing protein</fullName>
    </recommendedName>
</protein>
<proteinExistence type="predicted"/>
<name>A0ABD2ZL82_9GENT</name>
<gene>
    <name evidence="8" type="ORF">ACH5RR_017745</name>
</gene>
<evidence type="ECO:0000256" key="3">
    <source>
        <dbReference type="ARBA" id="ARBA00022741"/>
    </source>
</evidence>
<dbReference type="AlphaFoldDB" id="A0ABD2ZL82"/>
<sequence length="248" mass="27292">MKRFACRIALALHMLIQMFQVKEVVAPCGSRKKEKGHASSDTMLNSFGNATFGILCYPIEKSTKSSRYMSPEYVIHGLYSTKSDVFSFGVLVLEIVTGRKNRDFCPPDDNLNLLGHSPEDRPTMSSVLSMSDSENTMLPQLNQPGFVTERRAKSTEDSSKKEFPVTNDMTTSILLDDIHTGAAVEATVADQVAQPHSFSTTIMVVVVLITVAIGGGRKKDRGTNDETLKSQSRISFSDSHIEYLGLGF</sequence>
<feature type="chain" id="PRO_5044745427" description="Protein kinase domain-containing protein" evidence="6">
    <location>
        <begin position="27"/>
        <end position="248"/>
    </location>
</feature>
<dbReference type="EMBL" id="JBJUIK010000008">
    <property type="protein sequence ID" value="KAL3519596.1"/>
    <property type="molecule type" value="Genomic_DNA"/>
</dbReference>
<feature type="signal peptide" evidence="6">
    <location>
        <begin position="1"/>
        <end position="26"/>
    </location>
</feature>
<dbReference type="InterPro" id="IPR001245">
    <property type="entry name" value="Ser-Thr/Tyr_kinase_cat_dom"/>
</dbReference>
<keyword evidence="4" id="KW-0418">Kinase</keyword>
<dbReference type="GO" id="GO:0004674">
    <property type="term" value="F:protein serine/threonine kinase activity"/>
    <property type="evidence" value="ECO:0007669"/>
    <property type="project" value="UniProtKB-KW"/>
</dbReference>
<dbReference type="SUPFAM" id="SSF56112">
    <property type="entry name" value="Protein kinase-like (PK-like)"/>
    <property type="match status" value="1"/>
</dbReference>
<keyword evidence="9" id="KW-1185">Reference proteome</keyword>
<evidence type="ECO:0000313" key="9">
    <source>
        <dbReference type="Proteomes" id="UP001630127"/>
    </source>
</evidence>
<evidence type="ECO:0000256" key="1">
    <source>
        <dbReference type="ARBA" id="ARBA00022527"/>
    </source>
</evidence>
<keyword evidence="6" id="KW-0732">Signal</keyword>
<keyword evidence="5" id="KW-0067">ATP-binding</keyword>
<reference evidence="8 9" key="1">
    <citation type="submission" date="2024-11" db="EMBL/GenBank/DDBJ databases">
        <title>A near-complete genome assembly of Cinchona calisaya.</title>
        <authorList>
            <person name="Lian D.C."/>
            <person name="Zhao X.W."/>
            <person name="Wei L."/>
        </authorList>
    </citation>
    <scope>NUCLEOTIDE SEQUENCE [LARGE SCALE GENOMIC DNA]</scope>
    <source>
        <tissue evidence="8">Nenye</tissue>
    </source>
</reference>
<dbReference type="InterPro" id="IPR000719">
    <property type="entry name" value="Prot_kinase_dom"/>
</dbReference>
<evidence type="ECO:0000256" key="6">
    <source>
        <dbReference type="SAM" id="SignalP"/>
    </source>
</evidence>
<accession>A0ABD2ZL82</accession>
<dbReference type="Proteomes" id="UP001630127">
    <property type="component" value="Unassembled WGS sequence"/>
</dbReference>
<keyword evidence="2" id="KW-0808">Transferase</keyword>
<dbReference type="Pfam" id="PF07714">
    <property type="entry name" value="PK_Tyr_Ser-Thr"/>
    <property type="match status" value="1"/>
</dbReference>
<evidence type="ECO:0000313" key="8">
    <source>
        <dbReference type="EMBL" id="KAL3519596.1"/>
    </source>
</evidence>
<organism evidence="8 9">
    <name type="scientific">Cinchona calisaya</name>
    <dbReference type="NCBI Taxonomy" id="153742"/>
    <lineage>
        <taxon>Eukaryota</taxon>
        <taxon>Viridiplantae</taxon>
        <taxon>Streptophyta</taxon>
        <taxon>Embryophyta</taxon>
        <taxon>Tracheophyta</taxon>
        <taxon>Spermatophyta</taxon>
        <taxon>Magnoliopsida</taxon>
        <taxon>eudicotyledons</taxon>
        <taxon>Gunneridae</taxon>
        <taxon>Pentapetalae</taxon>
        <taxon>asterids</taxon>
        <taxon>lamiids</taxon>
        <taxon>Gentianales</taxon>
        <taxon>Rubiaceae</taxon>
        <taxon>Cinchonoideae</taxon>
        <taxon>Cinchoneae</taxon>
        <taxon>Cinchona</taxon>
    </lineage>
</organism>
<dbReference type="GO" id="GO:0005524">
    <property type="term" value="F:ATP binding"/>
    <property type="evidence" value="ECO:0007669"/>
    <property type="project" value="UniProtKB-KW"/>
</dbReference>
<evidence type="ECO:0000259" key="7">
    <source>
        <dbReference type="PROSITE" id="PS50011"/>
    </source>
</evidence>
<dbReference type="PANTHER" id="PTHR27002">
    <property type="entry name" value="RECEPTOR-LIKE SERINE/THREONINE-PROTEIN KINASE SD1-8"/>
    <property type="match status" value="1"/>
</dbReference>